<dbReference type="InterPro" id="IPR036291">
    <property type="entry name" value="NAD(P)-bd_dom_sf"/>
</dbReference>
<reference evidence="12" key="1">
    <citation type="journal article" date="2023" name="Insect Mol. Biol.">
        <title>Genome sequencing provides insights into the evolution of gene families encoding plant cell wall-degrading enzymes in longhorned beetles.</title>
        <authorList>
            <person name="Shin N.R."/>
            <person name="Okamura Y."/>
            <person name="Kirsch R."/>
            <person name="Pauchet Y."/>
        </authorList>
    </citation>
    <scope>NUCLEOTIDE SEQUENCE</scope>
    <source>
        <strain evidence="12">AMC_N1</strain>
    </source>
</reference>
<dbReference type="GO" id="GO:0005777">
    <property type="term" value="C:peroxisome"/>
    <property type="evidence" value="ECO:0007669"/>
    <property type="project" value="TreeGrafter"/>
</dbReference>
<evidence type="ECO:0000256" key="4">
    <source>
        <dbReference type="ARBA" id="ARBA00022692"/>
    </source>
</evidence>
<comment type="catalytic activity">
    <reaction evidence="9 10">
        <text>a long-chain fatty acyl-CoA + 2 NADPH + 2 H(+) = a long-chain primary fatty alcohol + 2 NADP(+) + CoA</text>
        <dbReference type="Rhea" id="RHEA:52716"/>
        <dbReference type="ChEBI" id="CHEBI:15378"/>
        <dbReference type="ChEBI" id="CHEBI:57287"/>
        <dbReference type="ChEBI" id="CHEBI:57783"/>
        <dbReference type="ChEBI" id="CHEBI:58349"/>
        <dbReference type="ChEBI" id="CHEBI:77396"/>
        <dbReference type="ChEBI" id="CHEBI:83139"/>
        <dbReference type="EC" id="1.2.1.84"/>
    </reaction>
</comment>
<evidence type="ECO:0000256" key="6">
    <source>
        <dbReference type="ARBA" id="ARBA00022989"/>
    </source>
</evidence>
<keyword evidence="3 10" id="KW-0444">Lipid biosynthesis</keyword>
<dbReference type="InterPro" id="IPR026055">
    <property type="entry name" value="FAR"/>
</dbReference>
<evidence type="ECO:0000256" key="2">
    <source>
        <dbReference type="ARBA" id="ARBA00005928"/>
    </source>
</evidence>
<dbReference type="Pfam" id="PF07993">
    <property type="entry name" value="NAD_binding_4"/>
    <property type="match status" value="1"/>
</dbReference>
<comment type="subcellular location">
    <subcellularLocation>
        <location evidence="1">Membrane</location>
        <topology evidence="1">Multi-pass membrane protein</topology>
    </subcellularLocation>
</comment>
<gene>
    <name evidence="12" type="ORF">NQ318_002179</name>
</gene>
<proteinExistence type="inferred from homology"/>
<dbReference type="GO" id="GO:0102965">
    <property type="term" value="F:alcohol-forming long-chain fatty acyl-CoA reductase activity"/>
    <property type="evidence" value="ECO:0007669"/>
    <property type="project" value="UniProtKB-EC"/>
</dbReference>
<evidence type="ECO:0000256" key="1">
    <source>
        <dbReference type="ARBA" id="ARBA00004141"/>
    </source>
</evidence>
<evidence type="ECO:0000256" key="5">
    <source>
        <dbReference type="ARBA" id="ARBA00022857"/>
    </source>
</evidence>
<dbReference type="PANTHER" id="PTHR11011:SF24">
    <property type="entry name" value="FATTY ACYL-COA REDUCTASE"/>
    <property type="match status" value="1"/>
</dbReference>
<name>A0AAV8Z4H4_9CUCU</name>
<organism evidence="12 13">
    <name type="scientific">Aromia moschata</name>
    <dbReference type="NCBI Taxonomy" id="1265417"/>
    <lineage>
        <taxon>Eukaryota</taxon>
        <taxon>Metazoa</taxon>
        <taxon>Ecdysozoa</taxon>
        <taxon>Arthropoda</taxon>
        <taxon>Hexapoda</taxon>
        <taxon>Insecta</taxon>
        <taxon>Pterygota</taxon>
        <taxon>Neoptera</taxon>
        <taxon>Endopterygota</taxon>
        <taxon>Coleoptera</taxon>
        <taxon>Polyphaga</taxon>
        <taxon>Cucujiformia</taxon>
        <taxon>Chrysomeloidea</taxon>
        <taxon>Cerambycidae</taxon>
        <taxon>Cerambycinae</taxon>
        <taxon>Callichromatini</taxon>
        <taxon>Aromia</taxon>
    </lineage>
</organism>
<keyword evidence="10" id="KW-0560">Oxidoreductase</keyword>
<keyword evidence="13" id="KW-1185">Reference proteome</keyword>
<dbReference type="GO" id="GO:0016020">
    <property type="term" value="C:membrane"/>
    <property type="evidence" value="ECO:0007669"/>
    <property type="project" value="UniProtKB-SubCell"/>
</dbReference>
<dbReference type="InterPro" id="IPR013120">
    <property type="entry name" value="FAR_NAD-bd"/>
</dbReference>
<keyword evidence="4" id="KW-0812">Transmembrane</keyword>
<sequence length="300" mass="33579">MTGDLPPTIPEYFSGKNIFVTGGTGFIGKVLLEKLLRSCPDVGKIFLLIRSKKGKSPAERVTALTDIPLFDLLKEQHPENLKKMVPVVGDVNELDLGISEEDRKTLVEEVNVVYHIAASVRFDDPLKDAIIMNTRGTREAVKLSKQLKHLEVFFHFSTTYCHTDKEVIDEVMYPPFADWRDAIEIAEKADPHIVDVFSNKYMHPFPNTYTFAKRLAEHVVHDYCDGQIPSIILRPSIVINTMLEPVSGWIDNFNGPVGILVASGKGIMRSVYADPEVIADYVPCDVLIKGALIATWSKKP</sequence>
<evidence type="ECO:0000313" key="13">
    <source>
        <dbReference type="Proteomes" id="UP001162162"/>
    </source>
</evidence>
<evidence type="ECO:0000256" key="9">
    <source>
        <dbReference type="ARBA" id="ARBA00052530"/>
    </source>
</evidence>
<dbReference type="EMBL" id="JAPWTK010000017">
    <property type="protein sequence ID" value="KAJ8958397.1"/>
    <property type="molecule type" value="Genomic_DNA"/>
</dbReference>
<evidence type="ECO:0000256" key="8">
    <source>
        <dbReference type="ARBA" id="ARBA00023136"/>
    </source>
</evidence>
<evidence type="ECO:0000256" key="7">
    <source>
        <dbReference type="ARBA" id="ARBA00023098"/>
    </source>
</evidence>
<dbReference type="Proteomes" id="UP001162162">
    <property type="component" value="Unassembled WGS sequence"/>
</dbReference>
<evidence type="ECO:0000259" key="11">
    <source>
        <dbReference type="Pfam" id="PF07993"/>
    </source>
</evidence>
<keyword evidence="5 10" id="KW-0521">NADP</keyword>
<dbReference type="Gene3D" id="3.40.50.720">
    <property type="entry name" value="NAD(P)-binding Rossmann-like Domain"/>
    <property type="match status" value="1"/>
</dbReference>
<keyword evidence="8" id="KW-0472">Membrane</keyword>
<dbReference type="GO" id="GO:0035336">
    <property type="term" value="P:long-chain fatty-acyl-CoA metabolic process"/>
    <property type="evidence" value="ECO:0007669"/>
    <property type="project" value="TreeGrafter"/>
</dbReference>
<evidence type="ECO:0000256" key="3">
    <source>
        <dbReference type="ARBA" id="ARBA00022516"/>
    </source>
</evidence>
<protein>
    <recommendedName>
        <fullName evidence="10">Fatty acyl-CoA reductase</fullName>
        <ecNumber evidence="10">1.2.1.84</ecNumber>
    </recommendedName>
</protein>
<comment type="similarity">
    <text evidence="2 10">Belongs to the fatty acyl-CoA reductase family.</text>
</comment>
<dbReference type="CDD" id="cd05236">
    <property type="entry name" value="FAR-N_SDR_e"/>
    <property type="match status" value="1"/>
</dbReference>
<evidence type="ECO:0000313" key="12">
    <source>
        <dbReference type="EMBL" id="KAJ8958397.1"/>
    </source>
</evidence>
<comment type="function">
    <text evidence="10">Catalyzes the reduction of fatty acyl-CoA to fatty alcohols.</text>
</comment>
<feature type="domain" description="Thioester reductase (TE)" evidence="11">
    <location>
        <begin position="20"/>
        <end position="289"/>
    </location>
</feature>
<dbReference type="PANTHER" id="PTHR11011">
    <property type="entry name" value="MALE STERILITY PROTEIN 2-RELATED"/>
    <property type="match status" value="1"/>
</dbReference>
<dbReference type="AlphaFoldDB" id="A0AAV8Z4H4"/>
<accession>A0AAV8Z4H4</accession>
<evidence type="ECO:0000256" key="10">
    <source>
        <dbReference type="RuleBase" id="RU363097"/>
    </source>
</evidence>
<dbReference type="GO" id="GO:0080019">
    <property type="term" value="F:alcohol-forming very long-chain fatty acyl-CoA reductase activity"/>
    <property type="evidence" value="ECO:0007669"/>
    <property type="project" value="InterPro"/>
</dbReference>
<dbReference type="FunFam" id="3.40.50.720:FF:000143">
    <property type="entry name" value="Fatty acyl-CoA reductase"/>
    <property type="match status" value="1"/>
</dbReference>
<comment type="caution">
    <text evidence="12">The sequence shown here is derived from an EMBL/GenBank/DDBJ whole genome shotgun (WGS) entry which is preliminary data.</text>
</comment>
<dbReference type="EC" id="1.2.1.84" evidence="10"/>
<dbReference type="SUPFAM" id="SSF51735">
    <property type="entry name" value="NAD(P)-binding Rossmann-fold domains"/>
    <property type="match status" value="1"/>
</dbReference>
<keyword evidence="6" id="KW-1133">Transmembrane helix</keyword>
<keyword evidence="7 10" id="KW-0443">Lipid metabolism</keyword>